<feature type="domain" description="Helix-turn-helix" evidence="1">
    <location>
        <begin position="9"/>
        <end position="58"/>
    </location>
</feature>
<protein>
    <submittedName>
        <fullName evidence="2">Excisionase family DNA binding protein</fullName>
    </submittedName>
</protein>
<dbReference type="InterPro" id="IPR036388">
    <property type="entry name" value="WH-like_DNA-bd_sf"/>
</dbReference>
<evidence type="ECO:0000313" key="2">
    <source>
        <dbReference type="EMBL" id="MDP9832795.1"/>
    </source>
</evidence>
<evidence type="ECO:0000259" key="1">
    <source>
        <dbReference type="Pfam" id="PF12728"/>
    </source>
</evidence>
<dbReference type="RefSeq" id="WP_278787572.1">
    <property type="nucleotide sequence ID" value="NZ_JAUSQL010000001.1"/>
</dbReference>
<dbReference type="Gene3D" id="1.10.10.10">
    <property type="entry name" value="Winged helix-like DNA-binding domain superfamily/Winged helix DNA-binding domain"/>
    <property type="match status" value="1"/>
</dbReference>
<dbReference type="EMBL" id="JAUSQL010000001">
    <property type="protein sequence ID" value="MDP9832795.1"/>
    <property type="molecule type" value="Genomic_DNA"/>
</dbReference>
<dbReference type="NCBIfam" id="TIGR01764">
    <property type="entry name" value="excise"/>
    <property type="match status" value="1"/>
</dbReference>
<gene>
    <name evidence="2" type="ORF">J2S45_001474</name>
</gene>
<reference evidence="2 3" key="1">
    <citation type="submission" date="2023-07" db="EMBL/GenBank/DDBJ databases">
        <title>Sequencing the genomes of 1000 actinobacteria strains.</title>
        <authorList>
            <person name="Klenk H.-P."/>
        </authorList>
    </citation>
    <scope>NUCLEOTIDE SEQUENCE [LARGE SCALE GENOMIC DNA]</scope>
    <source>
        <strain evidence="2 3">DSM 19515</strain>
    </source>
</reference>
<dbReference type="Proteomes" id="UP001230145">
    <property type="component" value="Unassembled WGS sequence"/>
</dbReference>
<organism evidence="2 3">
    <name type="scientific">Trueperella abortisuis</name>
    <dbReference type="NCBI Taxonomy" id="445930"/>
    <lineage>
        <taxon>Bacteria</taxon>
        <taxon>Bacillati</taxon>
        <taxon>Actinomycetota</taxon>
        <taxon>Actinomycetes</taxon>
        <taxon>Actinomycetales</taxon>
        <taxon>Actinomycetaceae</taxon>
        <taxon>Trueperella</taxon>
    </lineage>
</organism>
<dbReference type="InterPro" id="IPR009061">
    <property type="entry name" value="DNA-bd_dom_put_sf"/>
</dbReference>
<evidence type="ECO:0000313" key="3">
    <source>
        <dbReference type="Proteomes" id="UP001230145"/>
    </source>
</evidence>
<accession>A0ABT9PJ99</accession>
<comment type="caution">
    <text evidence="2">The sequence shown here is derived from an EMBL/GenBank/DDBJ whole genome shotgun (WGS) entry which is preliminary data.</text>
</comment>
<dbReference type="Pfam" id="PF12728">
    <property type="entry name" value="HTH_17"/>
    <property type="match status" value="1"/>
</dbReference>
<sequence>MTNDVNEPWVNLEQVADHLTVSKDTIRNWIKDGLLPAYRVGKMYKFKLSEVDRWVREGRLDLEAKQ</sequence>
<keyword evidence="3" id="KW-1185">Reference proteome</keyword>
<name>A0ABT9PJ99_9ACTO</name>
<proteinExistence type="predicted"/>
<dbReference type="SUPFAM" id="SSF46955">
    <property type="entry name" value="Putative DNA-binding domain"/>
    <property type="match status" value="1"/>
</dbReference>
<dbReference type="InterPro" id="IPR010093">
    <property type="entry name" value="SinI_DNA-bd"/>
</dbReference>
<dbReference type="InterPro" id="IPR041657">
    <property type="entry name" value="HTH_17"/>
</dbReference>